<name>A0ABW5IWA3_9FLAO</name>
<protein>
    <recommendedName>
        <fullName evidence="3">RiboL-PSP-HEPN domain-containing protein</fullName>
    </recommendedName>
</protein>
<evidence type="ECO:0000313" key="1">
    <source>
        <dbReference type="EMBL" id="MFD2517726.1"/>
    </source>
</evidence>
<evidence type="ECO:0008006" key="3">
    <source>
        <dbReference type="Google" id="ProtNLM"/>
    </source>
</evidence>
<dbReference type="RefSeq" id="WP_380750428.1">
    <property type="nucleotide sequence ID" value="NZ_JBHULT010000006.1"/>
</dbReference>
<dbReference type="EMBL" id="JBHULT010000006">
    <property type="protein sequence ID" value="MFD2517726.1"/>
    <property type="molecule type" value="Genomic_DNA"/>
</dbReference>
<dbReference type="Proteomes" id="UP001597468">
    <property type="component" value="Unassembled WGS sequence"/>
</dbReference>
<comment type="caution">
    <text evidence="1">The sequence shown here is derived from an EMBL/GenBank/DDBJ whole genome shotgun (WGS) entry which is preliminary data.</text>
</comment>
<proteinExistence type="predicted"/>
<organism evidence="1 2">
    <name type="scientific">Salinimicrobium flavum</name>
    <dbReference type="NCBI Taxonomy" id="1737065"/>
    <lineage>
        <taxon>Bacteria</taxon>
        <taxon>Pseudomonadati</taxon>
        <taxon>Bacteroidota</taxon>
        <taxon>Flavobacteriia</taxon>
        <taxon>Flavobacteriales</taxon>
        <taxon>Flavobacteriaceae</taxon>
        <taxon>Salinimicrobium</taxon>
    </lineage>
</organism>
<accession>A0ABW5IWA3</accession>
<keyword evidence="2" id="KW-1185">Reference proteome</keyword>
<sequence>MTNKHSLIIALEPDKYEIFDKRIMKPFTYQMEFKDEGGIKGSMVSQICDSVKIKKEKFEFFIPNNVAILLSISKKNKEASLEFYNENIINNIESETDKIKELKRKSSTFCDYIELIQTSIVFAYTSLEAFSNLSIPSNYTYSQKIKNKGTVEKFDKECIEKWIDLKTKINIILPEIYQTKKLQETKLWSHFIKLEKYRHEIIHQKSIDRTEFYKGYFNDDIFKVASSAEKIIQFFYDNQKLSSTNPLWPWVIGEKKEFPVFQADPKRFEVVGNIHEGVTKK</sequence>
<gene>
    <name evidence="1" type="ORF">ACFSTG_07460</name>
</gene>
<evidence type="ECO:0000313" key="2">
    <source>
        <dbReference type="Proteomes" id="UP001597468"/>
    </source>
</evidence>
<reference evidence="2" key="1">
    <citation type="journal article" date="2019" name="Int. J. Syst. Evol. Microbiol.">
        <title>The Global Catalogue of Microorganisms (GCM) 10K type strain sequencing project: providing services to taxonomists for standard genome sequencing and annotation.</title>
        <authorList>
            <consortium name="The Broad Institute Genomics Platform"/>
            <consortium name="The Broad Institute Genome Sequencing Center for Infectious Disease"/>
            <person name="Wu L."/>
            <person name="Ma J."/>
        </authorList>
    </citation>
    <scope>NUCLEOTIDE SEQUENCE [LARGE SCALE GENOMIC DNA]</scope>
    <source>
        <strain evidence="2">KCTC 42585</strain>
    </source>
</reference>